<reference evidence="4" key="5">
    <citation type="submission" date="2018-04" db="UniProtKB">
        <authorList>
            <consortium name="EnsemblFungi"/>
        </authorList>
    </citation>
    <scope>IDENTIFICATION</scope>
    <source>
        <strain evidence="4">R3-111a-1</strain>
    </source>
</reference>
<reference evidence="3" key="3">
    <citation type="submission" date="2010-09" db="EMBL/GenBank/DDBJ databases">
        <title>Annotation of Gaeumannomyces graminis var. tritici R3-111a-1.</title>
        <authorList>
            <consortium name="The Broad Institute Genome Sequencing Platform"/>
            <person name="Ma L.-J."/>
            <person name="Dead R."/>
            <person name="Young S.K."/>
            <person name="Zeng Q."/>
            <person name="Gargeya S."/>
            <person name="Fitzgerald M."/>
            <person name="Haas B."/>
            <person name="Abouelleil A."/>
            <person name="Alvarado L."/>
            <person name="Arachchi H.M."/>
            <person name="Berlin A."/>
            <person name="Brown A."/>
            <person name="Chapman S.B."/>
            <person name="Chen Z."/>
            <person name="Dunbar C."/>
            <person name="Freedman E."/>
            <person name="Gearin G."/>
            <person name="Gellesch M."/>
            <person name="Goldberg J."/>
            <person name="Griggs A."/>
            <person name="Gujja S."/>
            <person name="Heiman D."/>
            <person name="Howarth C."/>
            <person name="Larson L."/>
            <person name="Lui A."/>
            <person name="MacDonald P.J.P."/>
            <person name="Mehta T."/>
            <person name="Montmayeur A."/>
            <person name="Murphy C."/>
            <person name="Neiman D."/>
            <person name="Pearson M."/>
            <person name="Priest M."/>
            <person name="Roberts A."/>
            <person name="Saif S."/>
            <person name="Shea T."/>
            <person name="Shenoy N."/>
            <person name="Sisk P."/>
            <person name="Stolte C."/>
            <person name="Sykes S."/>
            <person name="Yandava C."/>
            <person name="Wortman J."/>
            <person name="Nusbaum C."/>
            <person name="Birren B."/>
        </authorList>
    </citation>
    <scope>NUCLEOTIDE SEQUENCE</scope>
    <source>
        <strain evidence="3">R3-111a-1</strain>
    </source>
</reference>
<dbReference type="AlphaFoldDB" id="J3P6C4"/>
<feature type="chain" id="PRO_5015094974" description="Phosphatidylethanolamine-binding protein" evidence="2">
    <location>
        <begin position="18"/>
        <end position="286"/>
    </location>
</feature>
<sequence>MQLSILTLAAGLAPVLAIPPTEFGLPASAGNAQLSVAFTFNRQTTVIQPAQLLGSNISSAQPELAIDPKRVPAAANMNGNMVVLMIDPDAPTPGATNGRTILHMLATGVRLSAANGTGASNSSAALRGQRALNFAATRPQVPYAPPAPPPTSSAHRYILYAFAEPAGFRVPAAFSNFSATNRAGFNIQNFLRDAKISSGAVAANYFYVSRQTQVPGTFTGQPGGTFPGGNGNAIFAGRQGGNGTRGPGRGNGTVPTIPRAEAPRAAAAMTALLGAVGLAVSFVALV</sequence>
<dbReference type="InterPro" id="IPR035810">
    <property type="entry name" value="PEBP_euk"/>
</dbReference>
<organism evidence="3">
    <name type="scientific">Gaeumannomyces tritici (strain R3-111a-1)</name>
    <name type="common">Wheat and barley take-all root rot fungus</name>
    <name type="synonym">Gaeumannomyces graminis var. tritici</name>
    <dbReference type="NCBI Taxonomy" id="644352"/>
    <lineage>
        <taxon>Eukaryota</taxon>
        <taxon>Fungi</taxon>
        <taxon>Dikarya</taxon>
        <taxon>Ascomycota</taxon>
        <taxon>Pezizomycotina</taxon>
        <taxon>Sordariomycetes</taxon>
        <taxon>Sordariomycetidae</taxon>
        <taxon>Magnaporthales</taxon>
        <taxon>Magnaporthaceae</taxon>
        <taxon>Gaeumannomyces</taxon>
    </lineage>
</organism>
<dbReference type="Proteomes" id="UP000006039">
    <property type="component" value="Unassembled WGS sequence"/>
</dbReference>
<evidence type="ECO:0000256" key="1">
    <source>
        <dbReference type="SAM" id="Phobius"/>
    </source>
</evidence>
<reference evidence="4" key="4">
    <citation type="journal article" date="2015" name="G3 (Bethesda)">
        <title>Genome sequences of three phytopathogenic species of the Magnaporthaceae family of fungi.</title>
        <authorList>
            <person name="Okagaki L.H."/>
            <person name="Nunes C.C."/>
            <person name="Sailsbery J."/>
            <person name="Clay B."/>
            <person name="Brown D."/>
            <person name="John T."/>
            <person name="Oh Y."/>
            <person name="Young N."/>
            <person name="Fitzgerald M."/>
            <person name="Haas B.J."/>
            <person name="Zeng Q."/>
            <person name="Young S."/>
            <person name="Adiconis X."/>
            <person name="Fan L."/>
            <person name="Levin J.Z."/>
            <person name="Mitchell T.K."/>
            <person name="Okubara P.A."/>
            <person name="Farman M.L."/>
            <person name="Kohn L.M."/>
            <person name="Birren B."/>
            <person name="Ma L.-J."/>
            <person name="Dean R.A."/>
        </authorList>
    </citation>
    <scope>NUCLEOTIDE SEQUENCE</scope>
    <source>
        <strain evidence="4">R3-111a-1</strain>
    </source>
</reference>
<keyword evidence="1" id="KW-0812">Transmembrane</keyword>
<dbReference type="CDD" id="cd00866">
    <property type="entry name" value="PEBP_euk"/>
    <property type="match status" value="1"/>
</dbReference>
<keyword evidence="5" id="KW-1185">Reference proteome</keyword>
<keyword evidence="1" id="KW-1133">Transmembrane helix</keyword>
<dbReference type="eggNOG" id="KOG3346">
    <property type="taxonomic scope" value="Eukaryota"/>
</dbReference>
<accession>J3P6C4</accession>
<name>J3P6C4_GAET3</name>
<evidence type="ECO:0000256" key="2">
    <source>
        <dbReference type="SAM" id="SignalP"/>
    </source>
</evidence>
<keyword evidence="1" id="KW-0472">Membrane</keyword>
<dbReference type="EnsemblFungi" id="EJT72198">
    <property type="protein sequence ID" value="EJT72198"/>
    <property type="gene ID" value="GGTG_09065"/>
</dbReference>
<keyword evidence="2" id="KW-0732">Signal</keyword>
<evidence type="ECO:0008006" key="6">
    <source>
        <dbReference type="Google" id="ProtNLM"/>
    </source>
</evidence>
<reference evidence="5" key="1">
    <citation type="submission" date="2010-07" db="EMBL/GenBank/DDBJ databases">
        <title>The genome sequence of Gaeumannomyces graminis var. tritici strain R3-111a-1.</title>
        <authorList>
            <consortium name="The Broad Institute Genome Sequencing Platform"/>
            <person name="Ma L.-J."/>
            <person name="Dead R."/>
            <person name="Young S."/>
            <person name="Zeng Q."/>
            <person name="Koehrsen M."/>
            <person name="Alvarado L."/>
            <person name="Berlin A."/>
            <person name="Chapman S.B."/>
            <person name="Chen Z."/>
            <person name="Freedman E."/>
            <person name="Gellesch M."/>
            <person name="Goldberg J."/>
            <person name="Griggs A."/>
            <person name="Gujja S."/>
            <person name="Heilman E.R."/>
            <person name="Heiman D."/>
            <person name="Hepburn T."/>
            <person name="Howarth C."/>
            <person name="Jen D."/>
            <person name="Larson L."/>
            <person name="Mehta T."/>
            <person name="Neiman D."/>
            <person name="Pearson M."/>
            <person name="Roberts A."/>
            <person name="Saif S."/>
            <person name="Shea T."/>
            <person name="Shenoy N."/>
            <person name="Sisk P."/>
            <person name="Stolte C."/>
            <person name="Sykes S."/>
            <person name="Walk T."/>
            <person name="White J."/>
            <person name="Yandava C."/>
            <person name="Haas B."/>
            <person name="Nusbaum C."/>
            <person name="Birren B."/>
        </authorList>
    </citation>
    <scope>NUCLEOTIDE SEQUENCE [LARGE SCALE GENOMIC DNA]</scope>
    <source>
        <strain evidence="5">R3-111a-1</strain>
    </source>
</reference>
<evidence type="ECO:0000313" key="4">
    <source>
        <dbReference type="EnsemblFungi" id="EJT72198"/>
    </source>
</evidence>
<dbReference type="RefSeq" id="XP_009225172.1">
    <property type="nucleotide sequence ID" value="XM_009226908.1"/>
</dbReference>
<dbReference type="PANTHER" id="PTHR11362:SF82">
    <property type="entry name" value="PHOSPHATIDYLETHANOLAMINE-BINDING PROTEIN 4"/>
    <property type="match status" value="1"/>
</dbReference>
<dbReference type="STRING" id="644352.J3P6C4"/>
<reference evidence="3" key="2">
    <citation type="submission" date="2010-07" db="EMBL/GenBank/DDBJ databases">
        <authorList>
            <consortium name="The Broad Institute Genome Sequencing Platform"/>
            <consortium name="Broad Institute Genome Sequencing Center for Infectious Disease"/>
            <person name="Ma L.-J."/>
            <person name="Dead R."/>
            <person name="Young S."/>
            <person name="Zeng Q."/>
            <person name="Koehrsen M."/>
            <person name="Alvarado L."/>
            <person name="Berlin A."/>
            <person name="Chapman S.B."/>
            <person name="Chen Z."/>
            <person name="Freedman E."/>
            <person name="Gellesch M."/>
            <person name="Goldberg J."/>
            <person name="Griggs A."/>
            <person name="Gujja S."/>
            <person name="Heilman E.R."/>
            <person name="Heiman D."/>
            <person name="Hepburn T."/>
            <person name="Howarth C."/>
            <person name="Jen D."/>
            <person name="Larson L."/>
            <person name="Mehta T."/>
            <person name="Neiman D."/>
            <person name="Pearson M."/>
            <person name="Roberts A."/>
            <person name="Saif S."/>
            <person name="Shea T."/>
            <person name="Shenoy N."/>
            <person name="Sisk P."/>
            <person name="Stolte C."/>
            <person name="Sykes S."/>
            <person name="Walk T."/>
            <person name="White J."/>
            <person name="Yandava C."/>
            <person name="Haas B."/>
            <person name="Nusbaum C."/>
            <person name="Birren B."/>
        </authorList>
    </citation>
    <scope>NUCLEOTIDE SEQUENCE</scope>
    <source>
        <strain evidence="3">R3-111a-1</strain>
    </source>
</reference>
<feature type="transmembrane region" description="Helical" evidence="1">
    <location>
        <begin position="265"/>
        <end position="285"/>
    </location>
</feature>
<dbReference type="GeneID" id="20349523"/>
<gene>
    <name evidence="4" type="primary">20349523</name>
    <name evidence="3" type="ORF">GGTG_09065</name>
</gene>
<dbReference type="Gene3D" id="3.90.280.10">
    <property type="entry name" value="PEBP-like"/>
    <property type="match status" value="1"/>
</dbReference>
<dbReference type="Pfam" id="PF01161">
    <property type="entry name" value="PBP"/>
    <property type="match status" value="1"/>
</dbReference>
<dbReference type="InterPro" id="IPR036610">
    <property type="entry name" value="PEBP-like_sf"/>
</dbReference>
<evidence type="ECO:0000313" key="5">
    <source>
        <dbReference type="Proteomes" id="UP000006039"/>
    </source>
</evidence>
<feature type="signal peptide" evidence="2">
    <location>
        <begin position="1"/>
        <end position="17"/>
    </location>
</feature>
<dbReference type="PANTHER" id="PTHR11362">
    <property type="entry name" value="PHOSPHATIDYLETHANOLAMINE-BINDING PROTEIN"/>
    <property type="match status" value="1"/>
</dbReference>
<dbReference type="EMBL" id="GL385399">
    <property type="protein sequence ID" value="EJT72198.1"/>
    <property type="molecule type" value="Genomic_DNA"/>
</dbReference>
<proteinExistence type="predicted"/>
<dbReference type="InterPro" id="IPR008914">
    <property type="entry name" value="PEBP"/>
</dbReference>
<dbReference type="SUPFAM" id="SSF49777">
    <property type="entry name" value="PEBP-like"/>
    <property type="match status" value="1"/>
</dbReference>
<protein>
    <recommendedName>
        <fullName evidence="6">Phosphatidylethanolamine-binding protein</fullName>
    </recommendedName>
</protein>
<dbReference type="OrthoDB" id="2506647at2759"/>
<dbReference type="VEuPathDB" id="FungiDB:GGTG_09065"/>
<evidence type="ECO:0000313" key="3">
    <source>
        <dbReference type="EMBL" id="EJT72198.1"/>
    </source>
</evidence>
<dbReference type="HOGENOM" id="CLU_043994_4_1_1"/>